<dbReference type="Pfam" id="PF06136">
    <property type="entry name" value="SOK"/>
    <property type="match status" value="1"/>
</dbReference>
<feature type="region of interest" description="Disordered" evidence="9">
    <location>
        <begin position="125"/>
        <end position="202"/>
    </location>
</feature>
<keyword evidence="5" id="KW-0472">Membrane</keyword>
<evidence type="ECO:0000256" key="5">
    <source>
        <dbReference type="ARBA" id="ARBA00023136"/>
    </source>
</evidence>
<feature type="domain" description="SOSEKI DIX-like" evidence="10">
    <location>
        <begin position="3"/>
        <end position="90"/>
    </location>
</feature>
<evidence type="ECO:0000256" key="3">
    <source>
        <dbReference type="ARBA" id="ARBA00022475"/>
    </source>
</evidence>
<dbReference type="GO" id="GO:0005886">
    <property type="term" value="C:plasma membrane"/>
    <property type="evidence" value="ECO:0007669"/>
    <property type="project" value="UniProtKB-SubCell"/>
</dbReference>
<proteinExistence type="inferred from homology"/>
<dbReference type="GO" id="GO:0051258">
    <property type="term" value="P:protein polymerization"/>
    <property type="evidence" value="ECO:0007669"/>
    <property type="project" value="UniProtKB-ARBA"/>
</dbReference>
<dbReference type="EMBL" id="AUSU01004499">
    <property type="protein sequence ID" value="EPS64977.1"/>
    <property type="molecule type" value="Genomic_DNA"/>
</dbReference>
<feature type="non-terminal residue" evidence="11">
    <location>
        <position position="219"/>
    </location>
</feature>
<dbReference type="OrthoDB" id="1280899at2759"/>
<keyword evidence="2" id="KW-0217">Developmental protein</keyword>
<evidence type="ECO:0000259" key="10">
    <source>
        <dbReference type="Pfam" id="PF06136"/>
    </source>
</evidence>
<comment type="subcellular location">
    <subcellularLocation>
        <location evidence="1">Cell membrane</location>
        <topology evidence="1">Peripheral membrane protein</topology>
        <orientation evidence="1">Cytoplasmic side</orientation>
    </subcellularLocation>
</comment>
<dbReference type="InterPro" id="IPR010369">
    <property type="entry name" value="SOK"/>
</dbReference>
<dbReference type="InterPro" id="IPR048351">
    <property type="entry name" value="SOK_DIX"/>
</dbReference>
<protein>
    <recommendedName>
        <fullName evidence="10">SOSEKI DIX-like domain-containing protein</fullName>
    </recommendedName>
</protein>
<dbReference type="PANTHER" id="PTHR31083:SF6">
    <property type="entry name" value="PROTEIN SOSEKI 3"/>
    <property type="match status" value="1"/>
</dbReference>
<reference evidence="11 12" key="1">
    <citation type="journal article" date="2013" name="BMC Genomics">
        <title>The miniature genome of a carnivorous plant Genlisea aurea contains a low number of genes and short non-coding sequences.</title>
        <authorList>
            <person name="Leushkin E.V."/>
            <person name="Sutormin R.A."/>
            <person name="Nabieva E.R."/>
            <person name="Penin A.A."/>
            <person name="Kondrashov A.S."/>
            <person name="Logacheva M.D."/>
        </authorList>
    </citation>
    <scope>NUCLEOTIDE SEQUENCE [LARGE SCALE GENOMIC DNA]</scope>
</reference>
<evidence type="ECO:0000256" key="8">
    <source>
        <dbReference type="ARBA" id="ARBA00046534"/>
    </source>
</evidence>
<dbReference type="GO" id="GO:0051302">
    <property type="term" value="P:regulation of cell division"/>
    <property type="evidence" value="ECO:0007669"/>
    <property type="project" value="UniProtKB-ARBA"/>
</dbReference>
<dbReference type="Proteomes" id="UP000015453">
    <property type="component" value="Unassembled WGS sequence"/>
</dbReference>
<evidence type="ECO:0000313" key="12">
    <source>
        <dbReference type="Proteomes" id="UP000015453"/>
    </source>
</evidence>
<comment type="subunit">
    <text evidence="8">Homodimer. Forms long polymer filaments with other SOKs proteins polymers (e.g. SOK1, SOK2, SOK3 and SOK4) crucial for polar localization and biological activity. Binds to ANGUSTIFOLIA (AN).</text>
</comment>
<keyword evidence="6" id="KW-0131">Cell cycle</keyword>
<accession>S8DYE8</accession>
<evidence type="ECO:0000313" key="11">
    <source>
        <dbReference type="EMBL" id="EPS64977.1"/>
    </source>
</evidence>
<dbReference type="InterPro" id="IPR021182">
    <property type="entry name" value="SOK_magnoliopsida"/>
</dbReference>
<evidence type="ECO:0000256" key="9">
    <source>
        <dbReference type="SAM" id="MobiDB-lite"/>
    </source>
</evidence>
<feature type="non-terminal residue" evidence="11">
    <location>
        <position position="1"/>
    </location>
</feature>
<evidence type="ECO:0000256" key="2">
    <source>
        <dbReference type="ARBA" id="ARBA00022473"/>
    </source>
</evidence>
<dbReference type="AlphaFoldDB" id="S8DYE8"/>
<dbReference type="GO" id="GO:2000067">
    <property type="term" value="P:regulation of root morphogenesis"/>
    <property type="evidence" value="ECO:0007669"/>
    <property type="project" value="UniProtKB-ARBA"/>
</dbReference>
<comment type="similarity">
    <text evidence="7">Belongs to the SOSEKI family.</text>
</comment>
<keyword evidence="12" id="KW-1185">Reference proteome</keyword>
<sequence length="219" mass="24539">RKVSVVYYLCRNGQLEHPHFMEVIPSSPNALFLRDVIGRLNVLRGEGMAATYSWSCKRSYKHGFVWHDLSDDDFILAVNGDDEYVLKGSEKKKIDVGERRRRNLSCGGAIDLNVTEYSVYKALGTDASTQTDEGQRRRRREEEEKKKIAANGNEMEIEITPPASDSSSETLEALMKSDGVRASSATEESTAEGAQSVKEEEKSWCIPQLISCGPRESQK</sequence>
<evidence type="ECO:0000256" key="7">
    <source>
        <dbReference type="ARBA" id="ARBA00024211"/>
    </source>
</evidence>
<organism evidence="11 12">
    <name type="scientific">Genlisea aurea</name>
    <dbReference type="NCBI Taxonomy" id="192259"/>
    <lineage>
        <taxon>Eukaryota</taxon>
        <taxon>Viridiplantae</taxon>
        <taxon>Streptophyta</taxon>
        <taxon>Embryophyta</taxon>
        <taxon>Tracheophyta</taxon>
        <taxon>Spermatophyta</taxon>
        <taxon>Magnoliopsida</taxon>
        <taxon>eudicotyledons</taxon>
        <taxon>Gunneridae</taxon>
        <taxon>Pentapetalae</taxon>
        <taxon>asterids</taxon>
        <taxon>lamiids</taxon>
        <taxon>Lamiales</taxon>
        <taxon>Lentibulariaceae</taxon>
        <taxon>Genlisea</taxon>
    </lineage>
</organism>
<evidence type="ECO:0000256" key="1">
    <source>
        <dbReference type="ARBA" id="ARBA00004413"/>
    </source>
</evidence>
<evidence type="ECO:0000256" key="4">
    <source>
        <dbReference type="ARBA" id="ARBA00022618"/>
    </source>
</evidence>
<dbReference type="PANTHER" id="PTHR31083">
    <property type="entry name" value="UPSTREAM OF FLC PROTEIN (DUF966)"/>
    <property type="match status" value="1"/>
</dbReference>
<name>S8DYE8_9LAMI</name>
<evidence type="ECO:0000256" key="6">
    <source>
        <dbReference type="ARBA" id="ARBA00023306"/>
    </source>
</evidence>
<keyword evidence="3" id="KW-1003">Cell membrane</keyword>
<dbReference type="PIRSF" id="PIRSF031043">
    <property type="entry name" value="UCP031043"/>
    <property type="match status" value="1"/>
</dbReference>
<dbReference type="GO" id="GO:0090708">
    <property type="term" value="P:specification of plant organ axis polarity"/>
    <property type="evidence" value="ECO:0007669"/>
    <property type="project" value="UniProtKB-ARBA"/>
</dbReference>
<dbReference type="GO" id="GO:0051301">
    <property type="term" value="P:cell division"/>
    <property type="evidence" value="ECO:0007669"/>
    <property type="project" value="UniProtKB-KW"/>
</dbReference>
<gene>
    <name evidence="11" type="ORF">M569_09806</name>
</gene>
<keyword evidence="4" id="KW-0132">Cell division</keyword>
<comment type="caution">
    <text evidence="11">The sequence shown here is derived from an EMBL/GenBank/DDBJ whole genome shotgun (WGS) entry which is preliminary data.</text>
</comment>